<dbReference type="SMART" id="SM00387">
    <property type="entry name" value="HATPase_c"/>
    <property type="match status" value="1"/>
</dbReference>
<keyword evidence="9" id="KW-0902">Two-component regulatory system</keyword>
<dbReference type="Pfam" id="PF02518">
    <property type="entry name" value="HATPase_c"/>
    <property type="match status" value="1"/>
</dbReference>
<keyword evidence="14" id="KW-1185">Reference proteome</keyword>
<dbReference type="GO" id="GO:0000155">
    <property type="term" value="F:phosphorelay sensor kinase activity"/>
    <property type="evidence" value="ECO:0007669"/>
    <property type="project" value="InterPro"/>
</dbReference>
<dbReference type="GO" id="GO:0016020">
    <property type="term" value="C:membrane"/>
    <property type="evidence" value="ECO:0007669"/>
    <property type="project" value="UniProtKB-SubCell"/>
</dbReference>
<evidence type="ECO:0000256" key="4">
    <source>
        <dbReference type="ARBA" id="ARBA00022553"/>
    </source>
</evidence>
<comment type="catalytic activity">
    <reaction evidence="1">
        <text>ATP + protein L-histidine = ADP + protein N-phospho-L-histidine.</text>
        <dbReference type="EC" id="2.7.13.3"/>
    </reaction>
</comment>
<evidence type="ECO:0000256" key="7">
    <source>
        <dbReference type="ARBA" id="ARBA00022777"/>
    </source>
</evidence>
<dbReference type="InterPro" id="IPR005467">
    <property type="entry name" value="His_kinase_dom"/>
</dbReference>
<dbReference type="InterPro" id="IPR036890">
    <property type="entry name" value="HATPase_C_sf"/>
</dbReference>
<evidence type="ECO:0000256" key="5">
    <source>
        <dbReference type="ARBA" id="ARBA00022679"/>
    </source>
</evidence>
<organism evidence="13 14">
    <name type="scientific">Anaeromyxobacter dehalogenans (strain ATCC BAA-258 / DSM 21875 / 2CP-1)</name>
    <dbReference type="NCBI Taxonomy" id="455488"/>
    <lineage>
        <taxon>Bacteria</taxon>
        <taxon>Pseudomonadati</taxon>
        <taxon>Myxococcota</taxon>
        <taxon>Myxococcia</taxon>
        <taxon>Myxococcales</taxon>
        <taxon>Cystobacterineae</taxon>
        <taxon>Anaeromyxobacteraceae</taxon>
        <taxon>Anaeromyxobacter</taxon>
    </lineage>
</organism>
<keyword evidence="10" id="KW-0472">Membrane</keyword>
<feature type="domain" description="HAMP" evidence="12">
    <location>
        <begin position="187"/>
        <end position="240"/>
    </location>
</feature>
<dbReference type="SUPFAM" id="SSF55874">
    <property type="entry name" value="ATPase domain of HSP90 chaperone/DNA topoisomerase II/histidine kinase"/>
    <property type="match status" value="1"/>
</dbReference>
<dbReference type="CDD" id="cd00075">
    <property type="entry name" value="HATPase"/>
    <property type="match status" value="1"/>
</dbReference>
<dbReference type="RefSeq" id="WP_015935044.1">
    <property type="nucleotide sequence ID" value="NC_011891.1"/>
</dbReference>
<evidence type="ECO:0000256" key="8">
    <source>
        <dbReference type="ARBA" id="ARBA00022989"/>
    </source>
</evidence>
<gene>
    <name evidence="13" type="ordered locus">A2cp1_3996</name>
</gene>
<dbReference type="Gene3D" id="6.10.340.10">
    <property type="match status" value="1"/>
</dbReference>
<dbReference type="SMART" id="SM00304">
    <property type="entry name" value="HAMP"/>
    <property type="match status" value="1"/>
</dbReference>
<evidence type="ECO:0000256" key="3">
    <source>
        <dbReference type="ARBA" id="ARBA00012438"/>
    </source>
</evidence>
<dbReference type="SMART" id="SM00388">
    <property type="entry name" value="HisKA"/>
    <property type="match status" value="1"/>
</dbReference>
<keyword evidence="7 13" id="KW-0418">Kinase</keyword>
<name>B8J8N1_ANAD2</name>
<reference evidence="13" key="1">
    <citation type="submission" date="2009-01" db="EMBL/GenBank/DDBJ databases">
        <title>Complete sequence of Anaeromyxobacter dehalogenans 2CP-1.</title>
        <authorList>
            <consortium name="US DOE Joint Genome Institute"/>
            <person name="Lucas S."/>
            <person name="Copeland A."/>
            <person name="Lapidus A."/>
            <person name="Glavina del Rio T."/>
            <person name="Dalin E."/>
            <person name="Tice H."/>
            <person name="Bruce D."/>
            <person name="Goodwin L."/>
            <person name="Pitluck S."/>
            <person name="Saunders E."/>
            <person name="Brettin T."/>
            <person name="Detter J.C."/>
            <person name="Han C."/>
            <person name="Larimer F."/>
            <person name="Land M."/>
            <person name="Hauser L."/>
            <person name="Kyrpides N."/>
            <person name="Ovchinnikova G."/>
            <person name="Beliaev A.S."/>
            <person name="Richardson P."/>
        </authorList>
    </citation>
    <scope>NUCLEOTIDE SEQUENCE</scope>
    <source>
        <strain evidence="13">2CP-1</strain>
    </source>
</reference>
<evidence type="ECO:0000256" key="2">
    <source>
        <dbReference type="ARBA" id="ARBA00004370"/>
    </source>
</evidence>
<evidence type="ECO:0000256" key="1">
    <source>
        <dbReference type="ARBA" id="ARBA00000085"/>
    </source>
</evidence>
<dbReference type="HOGENOM" id="CLU_000445_89_6_7"/>
<dbReference type="PROSITE" id="PS50109">
    <property type="entry name" value="HIS_KIN"/>
    <property type="match status" value="1"/>
</dbReference>
<dbReference type="KEGG" id="acp:A2cp1_3996"/>
<evidence type="ECO:0000259" key="11">
    <source>
        <dbReference type="PROSITE" id="PS50109"/>
    </source>
</evidence>
<dbReference type="InterPro" id="IPR004358">
    <property type="entry name" value="Sig_transdc_His_kin-like_C"/>
</dbReference>
<dbReference type="PROSITE" id="PS50885">
    <property type="entry name" value="HAMP"/>
    <property type="match status" value="1"/>
</dbReference>
<dbReference type="PANTHER" id="PTHR45436">
    <property type="entry name" value="SENSOR HISTIDINE KINASE YKOH"/>
    <property type="match status" value="1"/>
</dbReference>
<dbReference type="InterPro" id="IPR003661">
    <property type="entry name" value="HisK_dim/P_dom"/>
</dbReference>
<dbReference type="SUPFAM" id="SSF47384">
    <property type="entry name" value="Homodimeric domain of signal transducing histidine kinase"/>
    <property type="match status" value="1"/>
</dbReference>
<dbReference type="Gene3D" id="1.10.287.130">
    <property type="match status" value="1"/>
</dbReference>
<comment type="subcellular location">
    <subcellularLocation>
        <location evidence="2">Membrane</location>
    </subcellularLocation>
</comment>
<dbReference type="Pfam" id="PF00672">
    <property type="entry name" value="HAMP"/>
    <property type="match status" value="1"/>
</dbReference>
<accession>B8J8N1</accession>
<dbReference type="InterPro" id="IPR003660">
    <property type="entry name" value="HAMP_dom"/>
</dbReference>
<evidence type="ECO:0000256" key="6">
    <source>
        <dbReference type="ARBA" id="ARBA00022692"/>
    </source>
</evidence>
<keyword evidence="5" id="KW-0808">Transferase</keyword>
<dbReference type="PANTHER" id="PTHR45436:SF5">
    <property type="entry name" value="SENSOR HISTIDINE KINASE TRCS"/>
    <property type="match status" value="1"/>
</dbReference>
<dbReference type="EC" id="2.7.13.3" evidence="3"/>
<keyword evidence="8" id="KW-1133">Transmembrane helix</keyword>
<dbReference type="Proteomes" id="UP000007089">
    <property type="component" value="Chromosome"/>
</dbReference>
<dbReference type="InterPro" id="IPR036097">
    <property type="entry name" value="HisK_dim/P_sf"/>
</dbReference>
<dbReference type="PRINTS" id="PR00344">
    <property type="entry name" value="BCTRLSENSOR"/>
</dbReference>
<dbReference type="Pfam" id="PF00512">
    <property type="entry name" value="HisKA"/>
    <property type="match status" value="1"/>
</dbReference>
<dbReference type="EMBL" id="CP001359">
    <property type="protein sequence ID" value="ACL67317.1"/>
    <property type="molecule type" value="Genomic_DNA"/>
</dbReference>
<evidence type="ECO:0000256" key="9">
    <source>
        <dbReference type="ARBA" id="ARBA00023012"/>
    </source>
</evidence>
<dbReference type="Gene3D" id="3.30.565.10">
    <property type="entry name" value="Histidine kinase-like ATPase, C-terminal domain"/>
    <property type="match status" value="1"/>
</dbReference>
<evidence type="ECO:0000259" key="12">
    <source>
        <dbReference type="PROSITE" id="PS50885"/>
    </source>
</evidence>
<sequence>MKLAARLWLLGAVVPLLGMLAAAFAAGELFRASLERALDDALMGQAAAEAVSLFDAPGGKPHLHMATSPLRGSLTRFAPAAALYDAAGTRILVFPEDAPAGLVDDRLSPVGLGPEPRLATRLRADHGGRDRVLTVAVSSPDGAPWALELSASLAGVHDTVHAFRRAGFAMALLLGAGLFLLQTFHARRLARRVNALTGHMAALREGNLEAAPPAAEGDDEIAALGRVVADATAKLRRAREAQDRLVADAAHELRTPLTLMRTSIDLALRRRREAPELVETLDETRREVDRLARLATRLLDLATAGRGAWDRTAGDLVQAAHEAAEAARAAAEAKGILVQVEGPEALPATFDAAGVRQALDNLLSNAIRHGPRGRPVTVRLARAGDLARIAVQDEGPGIAPADRERVFQAFERGHGEAAGPEGAGLGLAIVAEIARGHGGRAYVAETGAGAEVVMELAAA</sequence>
<protein>
    <recommendedName>
        <fullName evidence="3">histidine kinase</fullName>
        <ecNumber evidence="3">2.7.13.3</ecNumber>
    </recommendedName>
</protein>
<keyword evidence="6" id="KW-0812">Transmembrane</keyword>
<dbReference type="InterPro" id="IPR050428">
    <property type="entry name" value="TCS_sensor_his_kinase"/>
</dbReference>
<dbReference type="InterPro" id="IPR003594">
    <property type="entry name" value="HATPase_dom"/>
</dbReference>
<dbReference type="CDD" id="cd00082">
    <property type="entry name" value="HisKA"/>
    <property type="match status" value="1"/>
</dbReference>
<dbReference type="AlphaFoldDB" id="B8J8N1"/>
<evidence type="ECO:0000256" key="10">
    <source>
        <dbReference type="ARBA" id="ARBA00023136"/>
    </source>
</evidence>
<evidence type="ECO:0000313" key="13">
    <source>
        <dbReference type="EMBL" id="ACL67317.1"/>
    </source>
</evidence>
<evidence type="ECO:0000313" key="14">
    <source>
        <dbReference type="Proteomes" id="UP000007089"/>
    </source>
</evidence>
<keyword evidence="4" id="KW-0597">Phosphoprotein</keyword>
<proteinExistence type="predicted"/>
<feature type="domain" description="Histidine kinase" evidence="11">
    <location>
        <begin position="248"/>
        <end position="459"/>
    </location>
</feature>